<accession>A0A084AVG9</accession>
<dbReference type="InterPro" id="IPR056002">
    <property type="entry name" value="DUF7580"/>
</dbReference>
<evidence type="ECO:0000313" key="3">
    <source>
        <dbReference type="EMBL" id="KEY69298.1"/>
    </source>
</evidence>
<sequence length="380" mass="42294">MSKRLAACGGPNDSPGEPSQGGLQLQRRFRKLQFCLQRKKWQDKVMDLGRQIDQVGRLFGEAESLGPARQSSVSATHQAFDQIKRQACSLHQAITQGWVCKCRDLHVNLVMANRTKRSVSPKPPSPEFKVAFPLQPQSWTTADMAFTRQDAGNTFDTTMSSHFDKVVPTHVLPSADGVSTISSRVDTMSLTPSLFSTASKSTMPSSLISPAEYSQEQSKETVLTVTAGGKPFPVENLCEAIQARDLPRRSRMRIALAISYAILEFYPTPWLQDTCNKMDVRLLQRRDAEIMAESPFIPYQSSSSSGGPSCKQIQRSDDHSNVLLALGIIILELWLGRNIESCAFWKEHCDHRGAERKFTNFMAALEWQIDAIAEAGITQN</sequence>
<dbReference type="EMBL" id="KL648534">
    <property type="protein sequence ID" value="KEY69298.1"/>
    <property type="molecule type" value="Genomic_DNA"/>
</dbReference>
<keyword evidence="4" id="KW-1185">Reference proteome</keyword>
<gene>
    <name evidence="3" type="ORF">S7711_01748</name>
</gene>
<dbReference type="HOGENOM" id="CLU_727961_0_0_1"/>
<dbReference type="PANTHER" id="PTHR35186:SF4">
    <property type="entry name" value="PRION-INHIBITION AND PROPAGATION HELO DOMAIN-CONTAINING PROTEIN"/>
    <property type="match status" value="1"/>
</dbReference>
<dbReference type="PANTHER" id="PTHR35186">
    <property type="entry name" value="ANK_REP_REGION DOMAIN-CONTAINING PROTEIN"/>
    <property type="match status" value="1"/>
</dbReference>
<feature type="domain" description="DUF7580" evidence="2">
    <location>
        <begin position="81"/>
        <end position="340"/>
    </location>
</feature>
<evidence type="ECO:0000313" key="4">
    <source>
        <dbReference type="Proteomes" id="UP000028045"/>
    </source>
</evidence>
<dbReference type="AlphaFoldDB" id="A0A084AVG9"/>
<name>A0A084AVG9_STACB</name>
<dbReference type="Proteomes" id="UP000028045">
    <property type="component" value="Unassembled WGS sequence"/>
</dbReference>
<feature type="region of interest" description="Disordered" evidence="1">
    <location>
        <begin position="1"/>
        <end position="23"/>
    </location>
</feature>
<proteinExistence type="predicted"/>
<dbReference type="Pfam" id="PF24476">
    <property type="entry name" value="DUF7580"/>
    <property type="match status" value="1"/>
</dbReference>
<evidence type="ECO:0000259" key="2">
    <source>
        <dbReference type="Pfam" id="PF24476"/>
    </source>
</evidence>
<reference evidence="3 4" key="1">
    <citation type="journal article" date="2014" name="BMC Genomics">
        <title>Comparative genome sequencing reveals chemotype-specific gene clusters in the toxigenic black mold Stachybotrys.</title>
        <authorList>
            <person name="Semeiks J."/>
            <person name="Borek D."/>
            <person name="Otwinowski Z."/>
            <person name="Grishin N.V."/>
        </authorList>
    </citation>
    <scope>NUCLEOTIDE SEQUENCE [LARGE SCALE GENOMIC DNA]</scope>
    <source>
        <strain evidence="4">CBS 109288 / IBT 7711</strain>
    </source>
</reference>
<evidence type="ECO:0000256" key="1">
    <source>
        <dbReference type="SAM" id="MobiDB-lite"/>
    </source>
</evidence>
<dbReference type="OrthoDB" id="3565018at2759"/>
<organism evidence="3 4">
    <name type="scientific">Stachybotrys chartarum (strain CBS 109288 / IBT 7711)</name>
    <name type="common">Toxic black mold</name>
    <name type="synonym">Stilbospora chartarum</name>
    <dbReference type="NCBI Taxonomy" id="1280523"/>
    <lineage>
        <taxon>Eukaryota</taxon>
        <taxon>Fungi</taxon>
        <taxon>Dikarya</taxon>
        <taxon>Ascomycota</taxon>
        <taxon>Pezizomycotina</taxon>
        <taxon>Sordariomycetes</taxon>
        <taxon>Hypocreomycetidae</taxon>
        <taxon>Hypocreales</taxon>
        <taxon>Stachybotryaceae</taxon>
        <taxon>Stachybotrys</taxon>
    </lineage>
</organism>
<protein>
    <recommendedName>
        <fullName evidence="2">DUF7580 domain-containing protein</fullName>
    </recommendedName>
</protein>